<dbReference type="CDD" id="cd18091">
    <property type="entry name" value="SpoU-like_TRM3-like"/>
    <property type="match status" value="1"/>
</dbReference>
<dbReference type="PANTHER" id="PTHR12029">
    <property type="entry name" value="RNA METHYLTRANSFERASE"/>
    <property type="match status" value="1"/>
</dbReference>
<dbReference type="AlphaFoldDB" id="A0A098TIH4"/>
<comment type="caution">
    <text evidence="4">The sequence shown here is derived from an EMBL/GenBank/DDBJ whole genome shotgun (WGS) entry which is preliminary data.</text>
</comment>
<evidence type="ECO:0000313" key="4">
    <source>
        <dbReference type="EMBL" id="KGF71782.1"/>
    </source>
</evidence>
<keyword evidence="1 4" id="KW-0489">Methyltransferase</keyword>
<dbReference type="InterPro" id="IPR045330">
    <property type="entry name" value="TRM3/TARBP1"/>
</dbReference>
<dbReference type="PANTHER" id="PTHR12029:SF11">
    <property type="entry name" value="METHYLTRANSFERASE TARBP1-RELATED"/>
    <property type="match status" value="1"/>
</dbReference>
<dbReference type="Gene3D" id="3.40.1280.10">
    <property type="match status" value="1"/>
</dbReference>
<dbReference type="GO" id="GO:0016423">
    <property type="term" value="F:tRNA (guanine) methyltransferase activity"/>
    <property type="evidence" value="ECO:0007669"/>
    <property type="project" value="InterPro"/>
</dbReference>
<dbReference type="SUPFAM" id="SSF75217">
    <property type="entry name" value="alpha/beta knot"/>
    <property type="match status" value="1"/>
</dbReference>
<feature type="domain" description="tRNA/rRNA methyltransferase SpoU type" evidence="3">
    <location>
        <begin position="6"/>
        <end position="148"/>
    </location>
</feature>
<gene>
    <name evidence="4" type="ORF">DO97_15440</name>
</gene>
<dbReference type="Proteomes" id="UP000030170">
    <property type="component" value="Unassembled WGS sequence"/>
</dbReference>
<accession>A0A098TIH4</accession>
<keyword evidence="5" id="KW-1185">Reference proteome</keyword>
<dbReference type="EMBL" id="JJML01000051">
    <property type="protein sequence ID" value="KGF71782.1"/>
    <property type="molecule type" value="Genomic_DNA"/>
</dbReference>
<organism evidence="4 5">
    <name type="scientific">Neosynechococcus sphagnicola sy1</name>
    <dbReference type="NCBI Taxonomy" id="1497020"/>
    <lineage>
        <taxon>Bacteria</taxon>
        <taxon>Bacillati</taxon>
        <taxon>Cyanobacteriota</taxon>
        <taxon>Cyanophyceae</taxon>
        <taxon>Neosynechococcales</taxon>
        <taxon>Neosynechococcaceae</taxon>
        <taxon>Neosynechococcus</taxon>
    </lineage>
</organism>
<evidence type="ECO:0000259" key="3">
    <source>
        <dbReference type="Pfam" id="PF00588"/>
    </source>
</evidence>
<dbReference type="Pfam" id="PF00588">
    <property type="entry name" value="SpoU_methylase"/>
    <property type="match status" value="1"/>
</dbReference>
<proteinExistence type="predicted"/>
<dbReference type="GO" id="GO:0003723">
    <property type="term" value="F:RNA binding"/>
    <property type="evidence" value="ECO:0007669"/>
    <property type="project" value="InterPro"/>
</dbReference>
<dbReference type="STRING" id="1497020.DO97_15440"/>
<name>A0A098TIH4_9CYAN</name>
<dbReference type="InterPro" id="IPR044748">
    <property type="entry name" value="Trm3/TARBP1_C"/>
</dbReference>
<reference evidence="4 5" key="1">
    <citation type="journal article" date="2014" name="Mol. Ecol.">
        <title>Evolution of Synechococcus.</title>
        <authorList>
            <person name="Dvorak P."/>
            <person name="Casamatta D."/>
            <person name="Hasler P."/>
            <person name="Poulickova A."/>
            <person name="Ondrej V."/>
            <person name="Sanges R."/>
        </authorList>
    </citation>
    <scope>NUCLEOTIDE SEQUENCE [LARGE SCALE GENOMIC DNA]</scope>
    <source>
        <strain evidence="4 5">CAUP A 1101</strain>
    </source>
</reference>
<evidence type="ECO:0000313" key="5">
    <source>
        <dbReference type="Proteomes" id="UP000030170"/>
    </source>
</evidence>
<dbReference type="OrthoDB" id="9792214at2"/>
<keyword evidence="2 4" id="KW-0808">Transferase</keyword>
<dbReference type="GO" id="GO:0030488">
    <property type="term" value="P:tRNA methylation"/>
    <property type="evidence" value="ECO:0007669"/>
    <property type="project" value="InterPro"/>
</dbReference>
<dbReference type="InterPro" id="IPR029028">
    <property type="entry name" value="Alpha/beta_knot_MTases"/>
</dbReference>
<dbReference type="InterPro" id="IPR029026">
    <property type="entry name" value="tRNA_m1G_MTases_N"/>
</dbReference>
<dbReference type="InterPro" id="IPR001537">
    <property type="entry name" value="SpoU_MeTrfase"/>
</dbReference>
<protein>
    <submittedName>
        <fullName evidence="4">tRNA guanosine-2'-O-methyltransferase</fullName>
    </submittedName>
</protein>
<evidence type="ECO:0000256" key="1">
    <source>
        <dbReference type="ARBA" id="ARBA00022603"/>
    </source>
</evidence>
<sequence>MPRRNLIICATLVQNPANLGGLCRTAEAFRLAALVTGDASMTQRAAFRDLAVSAHRWQPLHICTPLELPEWILTQQQSGYRAIALEAHPRAVPLPEFRFPQSTVLILGRELTGIPPEILDQCDQSVVIPQAGMVESLNVQTAAAIAIYEYSKQHPLPHDRPLE</sequence>
<evidence type="ECO:0000256" key="2">
    <source>
        <dbReference type="ARBA" id="ARBA00022679"/>
    </source>
</evidence>